<evidence type="ECO:0000256" key="1">
    <source>
        <dbReference type="SAM" id="MobiDB-lite"/>
    </source>
</evidence>
<evidence type="ECO:0000313" key="2">
    <source>
        <dbReference type="EMBL" id="KAA1114928.1"/>
    </source>
</evidence>
<feature type="region of interest" description="Disordered" evidence="1">
    <location>
        <begin position="1"/>
        <end position="99"/>
    </location>
</feature>
<gene>
    <name evidence="2" type="ORF">PGT21_027469</name>
    <name evidence="3" type="ORF">PGTUg99_022678</name>
</gene>
<protein>
    <submittedName>
        <fullName evidence="3">Uncharacterized protein</fullName>
    </submittedName>
</protein>
<dbReference type="AlphaFoldDB" id="A0A5B0RME9"/>
<dbReference type="EMBL" id="VSWC01000014">
    <property type="protein sequence ID" value="KAA1114928.1"/>
    <property type="molecule type" value="Genomic_DNA"/>
</dbReference>
<dbReference type="OrthoDB" id="10649412at2759"/>
<accession>A0A5B0RME9</accession>
<evidence type="ECO:0000313" key="4">
    <source>
        <dbReference type="Proteomes" id="UP000324748"/>
    </source>
</evidence>
<dbReference type="Proteomes" id="UP000325313">
    <property type="component" value="Unassembled WGS sequence"/>
</dbReference>
<feature type="compositionally biased region" description="Polar residues" evidence="1">
    <location>
        <begin position="1"/>
        <end position="13"/>
    </location>
</feature>
<comment type="caution">
    <text evidence="3">The sequence shown here is derived from an EMBL/GenBank/DDBJ whole genome shotgun (WGS) entry which is preliminary data.</text>
</comment>
<evidence type="ECO:0000313" key="3">
    <source>
        <dbReference type="EMBL" id="KAA1127111.1"/>
    </source>
</evidence>
<evidence type="ECO:0000313" key="5">
    <source>
        <dbReference type="Proteomes" id="UP000325313"/>
    </source>
</evidence>
<dbReference type="Proteomes" id="UP000324748">
    <property type="component" value="Unassembled WGS sequence"/>
</dbReference>
<sequence>MAPSESASPTLAVSPTPEMKITTLEKGSLPPMSKKTLEKGSLPPTINVILPATNTTSPLTPVIDPTLETSTLPRPKITAGNESTTSGPPEVFAPIPPPPESIYKTKEAMIESIQNWALNHGYAIVVGNSAFVRH</sequence>
<name>A0A5B0RME9_PUCGR</name>
<keyword evidence="4" id="KW-1185">Reference proteome</keyword>
<proteinExistence type="predicted"/>
<dbReference type="EMBL" id="VDEP01000169">
    <property type="protein sequence ID" value="KAA1127111.1"/>
    <property type="molecule type" value="Genomic_DNA"/>
</dbReference>
<organism evidence="3 5">
    <name type="scientific">Puccinia graminis f. sp. tritici</name>
    <dbReference type="NCBI Taxonomy" id="56615"/>
    <lineage>
        <taxon>Eukaryota</taxon>
        <taxon>Fungi</taxon>
        <taxon>Dikarya</taxon>
        <taxon>Basidiomycota</taxon>
        <taxon>Pucciniomycotina</taxon>
        <taxon>Pucciniomycetes</taxon>
        <taxon>Pucciniales</taxon>
        <taxon>Pucciniaceae</taxon>
        <taxon>Puccinia</taxon>
    </lineage>
</organism>
<reference evidence="4 5" key="1">
    <citation type="submission" date="2019-05" db="EMBL/GenBank/DDBJ databases">
        <title>Emergence of the Ug99 lineage of the wheat stem rust pathogen through somatic hybridization.</title>
        <authorList>
            <person name="Li F."/>
            <person name="Upadhyaya N.M."/>
            <person name="Sperschneider J."/>
            <person name="Matny O."/>
            <person name="Nguyen-Phuc H."/>
            <person name="Mago R."/>
            <person name="Raley C."/>
            <person name="Miller M.E."/>
            <person name="Silverstein K.A.T."/>
            <person name="Henningsen E."/>
            <person name="Hirsch C.D."/>
            <person name="Visser B."/>
            <person name="Pretorius Z.A."/>
            <person name="Steffenson B.J."/>
            <person name="Schwessinger B."/>
            <person name="Dodds P.N."/>
            <person name="Figueroa M."/>
        </authorList>
    </citation>
    <scope>NUCLEOTIDE SEQUENCE [LARGE SCALE GENOMIC DNA]</scope>
    <source>
        <strain evidence="2">21-0</strain>
        <strain evidence="3 5">Ug99</strain>
    </source>
</reference>